<feature type="transmembrane region" description="Helical" evidence="2">
    <location>
        <begin position="552"/>
        <end position="571"/>
    </location>
</feature>
<accession>A0ABX7NPQ6</accession>
<feature type="transmembrane region" description="Helical" evidence="2">
    <location>
        <begin position="185"/>
        <end position="211"/>
    </location>
</feature>
<feature type="region of interest" description="Disordered" evidence="1">
    <location>
        <begin position="769"/>
        <end position="799"/>
    </location>
</feature>
<proteinExistence type="predicted"/>
<feature type="transmembrane region" description="Helical" evidence="2">
    <location>
        <begin position="389"/>
        <end position="409"/>
    </location>
</feature>
<feature type="transmembrane region" description="Helical" evidence="2">
    <location>
        <begin position="231"/>
        <end position="251"/>
    </location>
</feature>
<dbReference type="EMBL" id="CP071090">
    <property type="protein sequence ID" value="QSQ20831.1"/>
    <property type="molecule type" value="Genomic_DNA"/>
</dbReference>
<feature type="transmembrane region" description="Helical" evidence="2">
    <location>
        <begin position="292"/>
        <end position="311"/>
    </location>
</feature>
<feature type="transmembrane region" description="Helical" evidence="2">
    <location>
        <begin position="357"/>
        <end position="377"/>
    </location>
</feature>
<evidence type="ECO:0000313" key="3">
    <source>
        <dbReference type="EMBL" id="QSQ20831.1"/>
    </source>
</evidence>
<keyword evidence="2" id="KW-0472">Membrane</keyword>
<sequence length="799" mass="85705">MTPPSRRLLRTAHRLATLPGPRLALFGVLALIACWHPLTRAGALNDFRDSHLLHSYEDAGTRTLTRYGQLPLWNPWSCGGQYALGSPQTRVASPTLLVSAALGARRAEPVVLWAFLVLGMEGFFRYARRRAGSALGALAAAPLFGLTGFTALSWAIGWLNFAGFLLLPWLLLGTQWAARGKVSGAVLVAGIFAFLLGFGGTYPVPMGALFVALEAGRTLYGMRGTSRWRTALWGLGTTALFTLAACAYRLWPLVETMRSSPRVMAGTPGQSIQTLARMMLELPAPSGHSNPGNFFLVAVALALVPVAVVLSRRSRYPVVVAALCVWMAAGYAAKPSLFAGLRTLPIYGTFRYPERFLVPAGLFIAELAAVAIAVLLVRAKRSPSPRWKWGAALACALVVAGWGVQVHAFTRLTHWATLLVEPPPTPPESEQPFAQARGNRWAQGYFLAINRGSIACGEAWPVPMSDRLRGDLPQEEYLEEASSGTARRVEWTPNRVEVDVAAARPTVLLVNQNWHPGWKASVGEVVSRDGLLGVQLPAGEHRVVLRFLPRSGIGGAVVSALAWVGLGFVAWRARARGGRQTQDARGAAPSGGEKADARAATGPGVRSGQLGPEALMVASVPLFVWAALLTAWHEPVARAVPRNPDGSPIQVASLPPNARRLDVRFDVPVELVAAEVPGAPDADGFVHLTLYWRVTGPVPRSAGVFVHLPGPEGSQRKNADHAVLGGTFFFHEAPRDTLLRDAFAVSTKDWEAGEWKELVGLWHASGDGSRISAQGSDGKPLQESRVEAGAFTVPPKPKP</sequence>
<dbReference type="Proteomes" id="UP000662747">
    <property type="component" value="Chromosome"/>
</dbReference>
<feature type="transmembrane region" description="Helical" evidence="2">
    <location>
        <begin position="110"/>
        <end position="127"/>
    </location>
</feature>
<keyword evidence="2" id="KW-0812">Transmembrane</keyword>
<evidence type="ECO:0000256" key="2">
    <source>
        <dbReference type="SAM" id="Phobius"/>
    </source>
</evidence>
<dbReference type="PROSITE" id="PS51257">
    <property type="entry name" value="PROKAR_LIPOPROTEIN"/>
    <property type="match status" value="1"/>
</dbReference>
<gene>
    <name evidence="3" type="ORF">JY651_37235</name>
</gene>
<organism evidence="3 4">
    <name type="scientific">Pyxidicoccus parkwayensis</name>
    <dbReference type="NCBI Taxonomy" id="2813578"/>
    <lineage>
        <taxon>Bacteria</taxon>
        <taxon>Pseudomonadati</taxon>
        <taxon>Myxococcota</taxon>
        <taxon>Myxococcia</taxon>
        <taxon>Myxococcales</taxon>
        <taxon>Cystobacterineae</taxon>
        <taxon>Myxococcaceae</taxon>
        <taxon>Pyxidicoccus</taxon>
    </lineage>
</organism>
<feature type="transmembrane region" description="Helical" evidence="2">
    <location>
        <begin position="318"/>
        <end position="337"/>
    </location>
</feature>
<keyword evidence="2" id="KW-1133">Transmembrane helix</keyword>
<dbReference type="RefSeq" id="WP_206722411.1">
    <property type="nucleotide sequence ID" value="NZ_CP071090.1"/>
</dbReference>
<keyword evidence="4" id="KW-1185">Reference proteome</keyword>
<evidence type="ECO:0000256" key="1">
    <source>
        <dbReference type="SAM" id="MobiDB-lite"/>
    </source>
</evidence>
<feature type="transmembrane region" description="Helical" evidence="2">
    <location>
        <begin position="134"/>
        <end position="152"/>
    </location>
</feature>
<feature type="region of interest" description="Disordered" evidence="1">
    <location>
        <begin position="579"/>
        <end position="605"/>
    </location>
</feature>
<name>A0ABX7NPQ6_9BACT</name>
<protein>
    <submittedName>
        <fullName evidence="3">Uncharacterized protein</fullName>
    </submittedName>
</protein>
<evidence type="ECO:0000313" key="4">
    <source>
        <dbReference type="Proteomes" id="UP000662747"/>
    </source>
</evidence>
<reference evidence="3 4" key="1">
    <citation type="submission" date="2021-02" db="EMBL/GenBank/DDBJ databases">
        <title>De Novo genome assembly of isolated myxobacteria.</title>
        <authorList>
            <person name="Stevens D.C."/>
        </authorList>
    </citation>
    <scope>NUCLEOTIDE SEQUENCE [LARGE SCALE GENOMIC DNA]</scope>
    <source>
        <strain evidence="4">SCPEA02</strain>
    </source>
</reference>